<evidence type="ECO:0008006" key="4">
    <source>
        <dbReference type="Google" id="ProtNLM"/>
    </source>
</evidence>
<keyword evidence="1" id="KW-0472">Membrane</keyword>
<dbReference type="InterPro" id="IPR022139">
    <property type="entry name" value="Fam-L/Fam-M-like_plasmodium"/>
</dbReference>
<dbReference type="EMBL" id="KQ235014">
    <property type="protein sequence ID" value="KMZ94663.1"/>
    <property type="molecule type" value="Genomic_DNA"/>
</dbReference>
<reference evidence="2 3" key="1">
    <citation type="submission" date="2011-08" db="EMBL/GenBank/DDBJ databases">
        <title>The Genome Sequence of Plasmodium vivax Mauritania I.</title>
        <authorList>
            <consortium name="The Broad Institute Genome Sequencing Platform"/>
            <consortium name="The Broad Institute Genome Sequencing Center for Infectious Disease"/>
            <person name="Neafsey D."/>
            <person name="Carlton J."/>
            <person name="Barnwell J."/>
            <person name="Collins W."/>
            <person name="Escalante A."/>
            <person name="Mullikin J."/>
            <person name="Saul A."/>
            <person name="Guigo R."/>
            <person name="Camara F."/>
            <person name="Young S.K."/>
            <person name="Zeng Q."/>
            <person name="Gargeya S."/>
            <person name="Fitzgerald M."/>
            <person name="Haas B."/>
            <person name="Abouelleil A."/>
            <person name="Alvarado L."/>
            <person name="Arachchi H.M."/>
            <person name="Berlin A."/>
            <person name="Brown A."/>
            <person name="Chapman S.B."/>
            <person name="Chen Z."/>
            <person name="Dunbar C."/>
            <person name="Freedman E."/>
            <person name="Gearin G."/>
            <person name="Gellesch M."/>
            <person name="Goldberg J."/>
            <person name="Griggs A."/>
            <person name="Gujja S."/>
            <person name="Heiman D."/>
            <person name="Howarth C."/>
            <person name="Larson L."/>
            <person name="Lui A."/>
            <person name="MacDonald P.J.P."/>
            <person name="Montmayeur A."/>
            <person name="Murphy C."/>
            <person name="Neiman D."/>
            <person name="Pearson M."/>
            <person name="Priest M."/>
            <person name="Roberts A."/>
            <person name="Saif S."/>
            <person name="Shea T."/>
            <person name="Shenoy N."/>
            <person name="Sisk P."/>
            <person name="Stolte C."/>
            <person name="Sykes S."/>
            <person name="Wortman J."/>
            <person name="Nusbaum C."/>
            <person name="Birren B."/>
        </authorList>
    </citation>
    <scope>NUCLEOTIDE SEQUENCE [LARGE SCALE GENOMIC DNA]</scope>
    <source>
        <strain evidence="2 3">Mauritania I</strain>
    </source>
</reference>
<protein>
    <recommendedName>
        <fullName evidence="4">Variable surface protein Vir35</fullName>
    </recommendedName>
</protein>
<accession>A0A0J9W348</accession>
<dbReference type="Pfam" id="PF12420">
    <property type="entry name" value="DUF3671"/>
    <property type="match status" value="1"/>
</dbReference>
<organism evidence="2 3">
    <name type="scientific">Plasmodium vivax Mauritania I</name>
    <dbReference type="NCBI Taxonomy" id="1035515"/>
    <lineage>
        <taxon>Eukaryota</taxon>
        <taxon>Sar</taxon>
        <taxon>Alveolata</taxon>
        <taxon>Apicomplexa</taxon>
        <taxon>Aconoidasida</taxon>
        <taxon>Haemosporida</taxon>
        <taxon>Plasmodiidae</taxon>
        <taxon>Plasmodium</taxon>
        <taxon>Plasmodium (Plasmodium)</taxon>
    </lineage>
</organism>
<gene>
    <name evidence="2" type="ORF">PVMG_02552</name>
</gene>
<dbReference type="Proteomes" id="UP000053776">
    <property type="component" value="Unassembled WGS sequence"/>
</dbReference>
<keyword evidence="1" id="KW-1133">Transmembrane helix</keyword>
<sequence length="270" mass="31327">MNLNILKIFKSLFLIWTLKNYYDMVISDESSENYGFIDKIPNVLNNRLLAKYELHDKRGQKDLTGALSQNITYNRKKNEASDISSYEELSKRSLNNSEIYKKSYRQKHVKKKGLSKLDDKFEKKLFDKMDLMYKLAKNRKNKNNSLNNIIFNKFSIKIFLLGLLPISGLIFLELFNGKKNIPGTLNWCSGKTPCTIADCTANVSIHGPEDAFRAIEGLILIFSCLYVITVVLMIIYTFIKVIKYVGLKNGRDNMRAKEYFHLCKEIFPNK</sequence>
<evidence type="ECO:0000313" key="3">
    <source>
        <dbReference type="Proteomes" id="UP000053776"/>
    </source>
</evidence>
<keyword evidence="1" id="KW-0812">Transmembrane</keyword>
<evidence type="ECO:0000256" key="1">
    <source>
        <dbReference type="SAM" id="Phobius"/>
    </source>
</evidence>
<feature type="transmembrane region" description="Helical" evidence="1">
    <location>
        <begin position="218"/>
        <end position="239"/>
    </location>
</feature>
<proteinExistence type="predicted"/>
<dbReference type="AlphaFoldDB" id="A0A0J9W348"/>
<name>A0A0J9W348_PLAVI</name>
<evidence type="ECO:0000313" key="2">
    <source>
        <dbReference type="EMBL" id="KMZ94663.1"/>
    </source>
</evidence>
<feature type="transmembrane region" description="Helical" evidence="1">
    <location>
        <begin position="154"/>
        <end position="175"/>
    </location>
</feature>